<keyword evidence="3 7" id="KW-0812">Transmembrane</keyword>
<sequence>MPEYLLKRFGSQRLEVYLAVQNLLLFAFTKLSAEIFAGTVIVKEVLGWDQMLSVLLLMVATALYTVLGGLAAVIYTDALQTFVLLIGAVILAVIAMVRVGGYGAMEAGYMLSVPNATKYLNTTCGLPEPDAFHILREATDPNYPWTGVVFGATVLSSWYFCTDQVLVQRTLSARNTLHAKAGSILAAYLKVLPLFLMVWPGMISRVLFTDDVACSTPEECNRVCGNANGCANIAYPKLVLELMPTGLRGLMLAAMLAALMSSLTSIFNSGSTVFTINVWKKIRKNASEWELMIVGRVFVLVFIGFSVVWLPIVGGAKDGQLFNYLQSIASYLAPPILACFGLGVAWKRINEPGAFWGMMVGLVLGLARMIADFALPAPPCGLPDSRPWILKDFHYLNYAFALFIVCIIVTITVSMFTKPQPEEELARLTWGTRYDCHPSEITTGRDNEGLDVSTTTVATATSGGIETIELSQKSLEEIRSYEEDIIHKSMDSWSIASADVQKPTPTWKKVIYWICGHTPQNENEHVEDHEKADRKLAAMAMEENPKWRRIINVNLIVCLGVGAFLWGFFG</sequence>
<dbReference type="PANTHER" id="PTHR11819">
    <property type="entry name" value="SOLUTE CARRIER FAMILY 5"/>
    <property type="match status" value="1"/>
</dbReference>
<protein>
    <submittedName>
        <fullName evidence="9">Sodium/glucose cotransporter 4</fullName>
    </submittedName>
</protein>
<keyword evidence="4 7" id="KW-1133">Transmembrane helix</keyword>
<dbReference type="Proteomes" id="UP000085678">
    <property type="component" value="Unplaced"/>
</dbReference>
<feature type="transmembrane region" description="Helical" evidence="7">
    <location>
        <begin position="353"/>
        <end position="375"/>
    </location>
</feature>
<evidence type="ECO:0000256" key="7">
    <source>
        <dbReference type="SAM" id="Phobius"/>
    </source>
</evidence>
<feature type="transmembrane region" description="Helical" evidence="7">
    <location>
        <begin position="82"/>
        <end position="105"/>
    </location>
</feature>
<dbReference type="GeneID" id="106162990"/>
<dbReference type="OrthoDB" id="6132759at2759"/>
<evidence type="ECO:0000256" key="5">
    <source>
        <dbReference type="ARBA" id="ARBA00023136"/>
    </source>
</evidence>
<gene>
    <name evidence="9" type="primary">LOC106162990</name>
</gene>
<name>A0A1S3ICE0_LINAN</name>
<dbReference type="PANTHER" id="PTHR11819:SF196">
    <property type="entry name" value="SODIUM_GLUCOSE COTRANSPORTER 4"/>
    <property type="match status" value="1"/>
</dbReference>
<comment type="similarity">
    <text evidence="2 6">Belongs to the sodium:solute symporter (SSF) (TC 2.A.21) family.</text>
</comment>
<evidence type="ECO:0000256" key="4">
    <source>
        <dbReference type="ARBA" id="ARBA00022989"/>
    </source>
</evidence>
<dbReference type="PROSITE" id="PS50283">
    <property type="entry name" value="NA_SOLUT_SYMP_3"/>
    <property type="match status" value="1"/>
</dbReference>
<comment type="subcellular location">
    <subcellularLocation>
        <location evidence="1">Membrane</location>
        <topology evidence="1">Multi-pass membrane protein</topology>
    </subcellularLocation>
</comment>
<evidence type="ECO:0000256" key="6">
    <source>
        <dbReference type="RuleBase" id="RU362091"/>
    </source>
</evidence>
<keyword evidence="5 7" id="KW-0472">Membrane</keyword>
<feature type="transmembrane region" description="Helical" evidence="7">
    <location>
        <begin position="143"/>
        <end position="161"/>
    </location>
</feature>
<feature type="transmembrane region" description="Helical" evidence="7">
    <location>
        <begin position="54"/>
        <end position="75"/>
    </location>
</feature>
<dbReference type="KEGG" id="lak:106162990"/>
<evidence type="ECO:0000313" key="8">
    <source>
        <dbReference type="Proteomes" id="UP000085678"/>
    </source>
</evidence>
<proteinExistence type="inferred from homology"/>
<reference evidence="9" key="1">
    <citation type="journal article" date="2015" name="Nat. Commun.">
        <title>The Lingula genome provides insights into brachiopod evolution and the origin of phosphate biomineralization.</title>
        <authorList>
            <person name="Luo Y.J."/>
            <person name="Takeuchi T."/>
            <person name="Koyanagi R."/>
            <person name="Yamada L."/>
            <person name="Kanda M."/>
            <person name="Khalturina M."/>
            <person name="Fujie M."/>
            <person name="Yamasaki S.I."/>
            <person name="Endo K."/>
            <person name="Satoh N."/>
        </authorList>
    </citation>
    <scope>NUCLEOTIDE SEQUENCE</scope>
</reference>
<dbReference type="InterPro" id="IPR018212">
    <property type="entry name" value="Na/solute_symporter_CS"/>
</dbReference>
<feature type="transmembrane region" description="Helical" evidence="7">
    <location>
        <begin position="395"/>
        <end position="417"/>
    </location>
</feature>
<dbReference type="RefSeq" id="XP_013395907.1">
    <property type="nucleotide sequence ID" value="XM_013540453.1"/>
</dbReference>
<evidence type="ECO:0000313" key="9">
    <source>
        <dbReference type="RefSeq" id="XP_013395907.1"/>
    </source>
</evidence>
<dbReference type="AlphaFoldDB" id="A0A1S3ICE0"/>
<accession>A0A1S3ICE0</accession>
<dbReference type="Gene3D" id="1.20.1730.10">
    <property type="entry name" value="Sodium/glucose cotransporter"/>
    <property type="match status" value="1"/>
</dbReference>
<dbReference type="InParanoid" id="A0A1S3ICE0"/>
<dbReference type="NCBIfam" id="TIGR00813">
    <property type="entry name" value="sss"/>
    <property type="match status" value="1"/>
</dbReference>
<dbReference type="InterPro" id="IPR001734">
    <property type="entry name" value="Na/solute_symporter"/>
</dbReference>
<keyword evidence="8" id="KW-1185">Reference proteome</keyword>
<evidence type="ECO:0000256" key="2">
    <source>
        <dbReference type="ARBA" id="ARBA00006434"/>
    </source>
</evidence>
<evidence type="ECO:0000256" key="3">
    <source>
        <dbReference type="ARBA" id="ARBA00022692"/>
    </source>
</evidence>
<organism evidence="8 9">
    <name type="scientific">Lingula anatina</name>
    <name type="common">Brachiopod</name>
    <name type="synonym">Lingula unguis</name>
    <dbReference type="NCBI Taxonomy" id="7574"/>
    <lineage>
        <taxon>Eukaryota</taxon>
        <taxon>Metazoa</taxon>
        <taxon>Spiralia</taxon>
        <taxon>Lophotrochozoa</taxon>
        <taxon>Brachiopoda</taxon>
        <taxon>Linguliformea</taxon>
        <taxon>Lingulata</taxon>
        <taxon>Lingulida</taxon>
        <taxon>Linguloidea</taxon>
        <taxon>Lingulidae</taxon>
        <taxon>Lingula</taxon>
    </lineage>
</organism>
<feature type="transmembrane region" description="Helical" evidence="7">
    <location>
        <begin position="291"/>
        <end position="312"/>
    </location>
</feature>
<dbReference type="GO" id="GO:0005412">
    <property type="term" value="F:D-glucose:sodium symporter activity"/>
    <property type="evidence" value="ECO:0007669"/>
    <property type="project" value="TreeGrafter"/>
</dbReference>
<feature type="transmembrane region" description="Helical" evidence="7">
    <location>
        <begin position="550"/>
        <end position="569"/>
    </location>
</feature>
<evidence type="ECO:0000256" key="1">
    <source>
        <dbReference type="ARBA" id="ARBA00004141"/>
    </source>
</evidence>
<dbReference type="InterPro" id="IPR038377">
    <property type="entry name" value="Na/Glc_symporter_sf"/>
</dbReference>
<reference evidence="9" key="2">
    <citation type="submission" date="2025-08" db="UniProtKB">
        <authorList>
            <consortium name="RefSeq"/>
        </authorList>
    </citation>
    <scope>IDENTIFICATION</scope>
</reference>
<feature type="transmembrane region" description="Helical" evidence="7">
    <location>
        <begin position="182"/>
        <end position="202"/>
    </location>
</feature>
<dbReference type="Pfam" id="PF00474">
    <property type="entry name" value="SSF"/>
    <property type="match status" value="1"/>
</dbReference>
<dbReference type="STRING" id="7574.A0A1S3ICE0"/>
<dbReference type="GO" id="GO:0005886">
    <property type="term" value="C:plasma membrane"/>
    <property type="evidence" value="ECO:0007669"/>
    <property type="project" value="TreeGrafter"/>
</dbReference>
<feature type="transmembrane region" description="Helical" evidence="7">
    <location>
        <begin position="324"/>
        <end position="346"/>
    </location>
</feature>
<dbReference type="PROSITE" id="PS00457">
    <property type="entry name" value="NA_SOLUT_SYMP_2"/>
    <property type="match status" value="1"/>
</dbReference>
<feature type="transmembrane region" description="Helical" evidence="7">
    <location>
        <begin position="16"/>
        <end position="42"/>
    </location>
</feature>
<feature type="transmembrane region" description="Helical" evidence="7">
    <location>
        <begin position="250"/>
        <end position="279"/>
    </location>
</feature>